<gene>
    <name evidence="2" type="primary">BQ5605_C007g04662</name>
    <name evidence="2" type="ORF">BQ5605_C007G04662</name>
</gene>
<proteinExistence type="predicted"/>
<protein>
    <submittedName>
        <fullName evidence="2">BQ5605_C007g04662 protein</fullName>
    </submittedName>
</protein>
<sequence>MPDYPPATPALHVTEPSLAVQSSGGMPTVVEDDKKDVPWNVEEEITYEQVKRWSEDTESGVILIDVREAPDFESGHILNSKNLPLSIFEQALSKDQGPFEGALLVHDRCAMRPTSPNLGCVILAVDFMRTYGFPKPGIEEKIVLYCRSGRRSTIAADLASGAGFSRVRNYKGSWLEYEAKSGVQAGAAKSA</sequence>
<dbReference type="SUPFAM" id="SSF52821">
    <property type="entry name" value="Rhodanese/Cell cycle control phosphatase"/>
    <property type="match status" value="1"/>
</dbReference>
<dbReference type="InterPro" id="IPR001763">
    <property type="entry name" value="Rhodanese-like_dom"/>
</dbReference>
<dbReference type="Gene3D" id="3.40.250.10">
    <property type="entry name" value="Rhodanese-like domain"/>
    <property type="match status" value="1"/>
</dbReference>
<evidence type="ECO:0000313" key="3">
    <source>
        <dbReference type="Proteomes" id="UP000249464"/>
    </source>
</evidence>
<evidence type="ECO:0000313" key="2">
    <source>
        <dbReference type="EMBL" id="SGY62192.1"/>
    </source>
</evidence>
<feature type="domain" description="Rhodanese" evidence="1">
    <location>
        <begin position="57"/>
        <end position="186"/>
    </location>
</feature>
<dbReference type="PANTHER" id="PTHR44086">
    <property type="entry name" value="THIOSULFATE SULFURTRANSFERASE RDL2, MITOCHONDRIAL-RELATED"/>
    <property type="match status" value="1"/>
</dbReference>
<dbReference type="AlphaFoldDB" id="A0A2X0P9Z9"/>
<dbReference type="Proteomes" id="UP000249464">
    <property type="component" value="Unassembled WGS sequence"/>
</dbReference>
<dbReference type="GO" id="GO:0004792">
    <property type="term" value="F:thiosulfate-cyanide sulfurtransferase activity"/>
    <property type="evidence" value="ECO:0007669"/>
    <property type="project" value="TreeGrafter"/>
</dbReference>
<name>A0A2X0P9Z9_9BASI</name>
<reference evidence="2 3" key="1">
    <citation type="submission" date="2016-11" db="EMBL/GenBank/DDBJ databases">
        <authorList>
            <person name="Jaros S."/>
            <person name="Januszkiewicz K."/>
            <person name="Wedrychowicz H."/>
        </authorList>
    </citation>
    <scope>NUCLEOTIDE SEQUENCE [LARGE SCALE GENOMIC DNA]</scope>
</reference>
<accession>A0A2X0P9Z9</accession>
<organism evidence="2 3">
    <name type="scientific">Microbotryum silenes-dioicae</name>
    <dbReference type="NCBI Taxonomy" id="796604"/>
    <lineage>
        <taxon>Eukaryota</taxon>
        <taxon>Fungi</taxon>
        <taxon>Dikarya</taxon>
        <taxon>Basidiomycota</taxon>
        <taxon>Pucciniomycotina</taxon>
        <taxon>Microbotryomycetes</taxon>
        <taxon>Microbotryales</taxon>
        <taxon>Microbotryaceae</taxon>
        <taxon>Microbotryum</taxon>
    </lineage>
</organism>
<dbReference type="PANTHER" id="PTHR44086:SF10">
    <property type="entry name" value="THIOSULFATE SULFURTRANSFERASE_RHODANESE-LIKE DOMAIN-CONTAINING PROTEIN 3"/>
    <property type="match status" value="1"/>
</dbReference>
<evidence type="ECO:0000259" key="1">
    <source>
        <dbReference type="PROSITE" id="PS50206"/>
    </source>
</evidence>
<keyword evidence="3" id="KW-1185">Reference proteome</keyword>
<dbReference type="SMART" id="SM00450">
    <property type="entry name" value="RHOD"/>
    <property type="match status" value="1"/>
</dbReference>
<dbReference type="STRING" id="796604.A0A2X0P9Z9"/>
<dbReference type="PROSITE" id="PS50206">
    <property type="entry name" value="RHODANESE_3"/>
    <property type="match status" value="1"/>
</dbReference>
<dbReference type="Pfam" id="PF00581">
    <property type="entry name" value="Rhodanese"/>
    <property type="match status" value="1"/>
</dbReference>
<dbReference type="EMBL" id="FQNC01000045">
    <property type="protein sequence ID" value="SGY62192.1"/>
    <property type="molecule type" value="Genomic_DNA"/>
</dbReference>
<dbReference type="GO" id="GO:0005739">
    <property type="term" value="C:mitochondrion"/>
    <property type="evidence" value="ECO:0007669"/>
    <property type="project" value="TreeGrafter"/>
</dbReference>
<dbReference type="InterPro" id="IPR036873">
    <property type="entry name" value="Rhodanese-like_dom_sf"/>
</dbReference>